<protein>
    <submittedName>
        <fullName evidence="2">D-alanine--D-alanine ligase</fullName>
    </submittedName>
</protein>
<dbReference type="RefSeq" id="WP_129461988.1">
    <property type="nucleotide sequence ID" value="NZ_SBKN01000006.1"/>
</dbReference>
<feature type="transmembrane region" description="Helical" evidence="1">
    <location>
        <begin position="13"/>
        <end position="32"/>
    </location>
</feature>
<dbReference type="EMBL" id="SBKN01000006">
    <property type="protein sequence ID" value="RXR21999.1"/>
    <property type="molecule type" value="Genomic_DNA"/>
</dbReference>
<reference evidence="3" key="1">
    <citation type="submission" date="2019-01" db="EMBL/GenBank/DDBJ databases">
        <title>Cytophagaceae bacterium strain CAR-16.</title>
        <authorList>
            <person name="Chen W.-M."/>
        </authorList>
    </citation>
    <scope>NUCLEOTIDE SEQUENCE [LARGE SCALE GENOMIC DNA]</scope>
    <source>
        <strain evidence="3">WWJ-16</strain>
    </source>
</reference>
<name>A0A4Q1K7N2_9FLAO</name>
<keyword evidence="1" id="KW-1133">Transmembrane helix</keyword>
<keyword evidence="1" id="KW-0812">Transmembrane</keyword>
<organism evidence="2 3">
    <name type="scientific">Flavobacterium stagni</name>
    <dbReference type="NCBI Taxonomy" id="2506421"/>
    <lineage>
        <taxon>Bacteria</taxon>
        <taxon>Pseudomonadati</taxon>
        <taxon>Bacteroidota</taxon>
        <taxon>Flavobacteriia</taxon>
        <taxon>Flavobacteriales</taxon>
        <taxon>Flavobacteriaceae</taxon>
        <taxon>Flavobacterium</taxon>
    </lineage>
</organism>
<keyword evidence="2" id="KW-0436">Ligase</keyword>
<proteinExistence type="predicted"/>
<sequence length="344" mass="40342">MRLFLHKLFHWEYWPFQVLYIPVYFQWLYFAFRSRSFFYFNACNPSLQNGGFFMESKKSIYDLIPSQYYPQTVLISENTSWENLEIKFKNSPLQFPLIAKPDIGLRGASVKKILNCQELKSYHEKANFDFLLQECIPYENEIGLFYVRYPQEKQGRITGIVAKEFLSIVGDGKSSIATLLAQNPRFAIQLPVLQKEYGSQLDAILPLGESQTLVPIGNHARGAKFLDYSDRITPELTQTFDGICRQIDGFYFGRLDIMFDNWIDLAKGQQFKIVELNGAASEPTHIYDPRHSLFFAWKELFRHQKMMFEISRLNHKKGHSFLSFKKGMEQYRLHQQHSLKIFAS</sequence>
<dbReference type="SUPFAM" id="SSF56059">
    <property type="entry name" value="Glutathione synthetase ATP-binding domain-like"/>
    <property type="match status" value="1"/>
</dbReference>
<dbReference type="GO" id="GO:0016874">
    <property type="term" value="F:ligase activity"/>
    <property type="evidence" value="ECO:0007669"/>
    <property type="project" value="UniProtKB-KW"/>
</dbReference>
<accession>A0A4Q1K7N2</accession>
<gene>
    <name evidence="2" type="ORF">EQG61_10990</name>
</gene>
<evidence type="ECO:0000313" key="2">
    <source>
        <dbReference type="EMBL" id="RXR21999.1"/>
    </source>
</evidence>
<dbReference type="AlphaFoldDB" id="A0A4Q1K7N2"/>
<keyword evidence="1" id="KW-0472">Membrane</keyword>
<dbReference type="OrthoDB" id="9775266at2"/>
<dbReference type="Proteomes" id="UP000289857">
    <property type="component" value="Unassembled WGS sequence"/>
</dbReference>
<evidence type="ECO:0000313" key="3">
    <source>
        <dbReference type="Proteomes" id="UP000289857"/>
    </source>
</evidence>
<keyword evidence="3" id="KW-1185">Reference proteome</keyword>
<comment type="caution">
    <text evidence="2">The sequence shown here is derived from an EMBL/GenBank/DDBJ whole genome shotgun (WGS) entry which is preliminary data.</text>
</comment>
<evidence type="ECO:0000256" key="1">
    <source>
        <dbReference type="SAM" id="Phobius"/>
    </source>
</evidence>